<name>A0ABR8C9E1_9CYAN</name>
<dbReference type="RefSeq" id="WP_190577566.1">
    <property type="nucleotide sequence ID" value="NZ_CAWPQU010000078.1"/>
</dbReference>
<evidence type="ECO:0000313" key="3">
    <source>
        <dbReference type="Proteomes" id="UP000618445"/>
    </source>
</evidence>
<evidence type="ECO:0000256" key="1">
    <source>
        <dbReference type="SAM" id="MobiDB-lite"/>
    </source>
</evidence>
<accession>A0ABR8C9E1</accession>
<feature type="compositionally biased region" description="Basic and acidic residues" evidence="1">
    <location>
        <begin position="68"/>
        <end position="82"/>
    </location>
</feature>
<proteinExistence type="predicted"/>
<gene>
    <name evidence="2" type="ORF">H6G05_07450</name>
</gene>
<evidence type="ECO:0000313" key="2">
    <source>
        <dbReference type="EMBL" id="MBD2316680.1"/>
    </source>
</evidence>
<organism evidence="2 3">
    <name type="scientific">Phormidium tenue FACHB-1050</name>
    <dbReference type="NCBI Taxonomy" id="2692857"/>
    <lineage>
        <taxon>Bacteria</taxon>
        <taxon>Bacillati</taxon>
        <taxon>Cyanobacteriota</taxon>
        <taxon>Cyanophyceae</taxon>
        <taxon>Oscillatoriophycideae</taxon>
        <taxon>Oscillatoriales</taxon>
        <taxon>Oscillatoriaceae</taxon>
        <taxon>Phormidium</taxon>
    </lineage>
</organism>
<sequence>MPAPNINNPLCEYCQKPMSFNHTQKSGARVYRCRRGCKNENGKTPTVTLSDHKRGRPTKGAIAMTQAEFDKQYRENNPEKYREIHKKKRAKKNKEKDEKKQTMETPKPS</sequence>
<feature type="region of interest" description="Disordered" evidence="1">
    <location>
        <begin position="68"/>
        <end position="109"/>
    </location>
</feature>
<feature type="compositionally biased region" description="Basic residues" evidence="1">
    <location>
        <begin position="83"/>
        <end position="93"/>
    </location>
</feature>
<keyword evidence="3" id="KW-1185">Reference proteome</keyword>
<comment type="caution">
    <text evidence="2">The sequence shown here is derived from an EMBL/GenBank/DDBJ whole genome shotgun (WGS) entry which is preliminary data.</text>
</comment>
<dbReference type="Proteomes" id="UP000618445">
    <property type="component" value="Unassembled WGS sequence"/>
</dbReference>
<dbReference type="EMBL" id="JACJQY010000008">
    <property type="protein sequence ID" value="MBD2316680.1"/>
    <property type="molecule type" value="Genomic_DNA"/>
</dbReference>
<reference evidence="2 3" key="1">
    <citation type="journal article" date="2020" name="ISME J.">
        <title>Comparative genomics reveals insights into cyanobacterial evolution and habitat adaptation.</title>
        <authorList>
            <person name="Chen M.Y."/>
            <person name="Teng W.K."/>
            <person name="Zhao L."/>
            <person name="Hu C.X."/>
            <person name="Zhou Y.K."/>
            <person name="Han B.P."/>
            <person name="Song L.R."/>
            <person name="Shu W.S."/>
        </authorList>
    </citation>
    <scope>NUCLEOTIDE SEQUENCE [LARGE SCALE GENOMIC DNA]</scope>
    <source>
        <strain evidence="2 3">FACHB-1050</strain>
    </source>
</reference>
<protein>
    <submittedName>
        <fullName evidence="2">Uncharacterized protein</fullName>
    </submittedName>
</protein>